<proteinExistence type="predicted"/>
<reference evidence="2 3" key="1">
    <citation type="journal article" date="2015" name="Genome Announc.">
        <title>The 474-Kilobase-Pair Complete Genome Sequence of CeV-01B, a Virus Infecting Haptolina (Chrysochromulina) ericina (Prymnesiophyceae).</title>
        <authorList>
            <person name="Gallot-Lavallee L."/>
            <person name="Pagarete A."/>
            <person name="Legendre M."/>
            <person name="Santini S."/>
            <person name="Sandaa R.A."/>
            <person name="Himmelbauer H."/>
            <person name="Ogata H."/>
            <person name="Bratbak G."/>
            <person name="Claverie J.M."/>
        </authorList>
    </citation>
    <scope>NUCLEOTIDE SEQUENCE [LARGE SCALE GENOMIC DNA]</scope>
    <source>
        <strain evidence="2">CeV-01B</strain>
    </source>
</reference>
<dbReference type="Pfam" id="PF05050">
    <property type="entry name" value="Methyltransf_21"/>
    <property type="match status" value="1"/>
</dbReference>
<name>A0A0N9Q948_9VIRU</name>
<dbReference type="InterPro" id="IPR006342">
    <property type="entry name" value="FkbM_mtfrase"/>
</dbReference>
<protein>
    <submittedName>
        <fullName evidence="2">Methyltransferase</fullName>
    </submittedName>
</protein>
<evidence type="ECO:0000313" key="2">
    <source>
        <dbReference type="EMBL" id="ALH22909.1"/>
    </source>
</evidence>
<keyword evidence="3" id="KW-1185">Reference proteome</keyword>
<keyword evidence="2" id="KW-0489">Methyltransferase</keyword>
<evidence type="ECO:0000259" key="1">
    <source>
        <dbReference type="Pfam" id="PF05050"/>
    </source>
</evidence>
<keyword evidence="2" id="KW-0808">Transferase</keyword>
<dbReference type="GO" id="GO:0032259">
    <property type="term" value="P:methylation"/>
    <property type="evidence" value="ECO:0007669"/>
    <property type="project" value="UniProtKB-KW"/>
</dbReference>
<feature type="domain" description="Methyltransferase FkbM" evidence="1">
    <location>
        <begin position="46"/>
        <end position="147"/>
    </location>
</feature>
<dbReference type="Proteomes" id="UP000203826">
    <property type="component" value="Segment"/>
</dbReference>
<evidence type="ECO:0000313" key="3">
    <source>
        <dbReference type="Proteomes" id="UP000203826"/>
    </source>
</evidence>
<accession>A0A0N9Q948</accession>
<organism evidence="2 3">
    <name type="scientific">Chrysochromulina ericina virus CeV-01B</name>
    <dbReference type="NCBI Taxonomy" id="3070830"/>
    <lineage>
        <taxon>Viruses</taxon>
        <taxon>Varidnaviria</taxon>
        <taxon>Bamfordvirae</taxon>
        <taxon>Nucleocytoviricota</taxon>
        <taxon>Megaviricetes</taxon>
        <taxon>Imitervirales</taxon>
        <taxon>Mesomimiviridae</taxon>
        <taxon>Tethysvirus</taxon>
        <taxon>Tethysvirus raunefjordenense</taxon>
    </lineage>
</organism>
<dbReference type="GO" id="GO:0008168">
    <property type="term" value="F:methyltransferase activity"/>
    <property type="evidence" value="ECO:0007669"/>
    <property type="project" value="UniProtKB-KW"/>
</dbReference>
<dbReference type="KEGG" id="vg:26048870"/>
<sequence length="294" mass="34504">MENNFYDYIEIGTSNFETEVQKTDGGNPRKGISIDCIKYYLDQLPDKDVNTKLNLAISDSEGEIECYYLDESTITKYELPEWVRGCNSIMNPHPQIVKILKDRGIDDNIFKKDIVKKITLYQLIQNYNICGVYYLKIDTEGHDIYILSKFYEDYIKLKDNTLLPHKLLFESNSLSDYNKVRDVINKYLNIGYDCHFSNKKGDTMLRLNLNKISKNNIFTTKIKRHYLQRDLPDNYYILKNGEKCLPHENNLESAKEYCLKHKCNGIQYYNGLFEVRNGEYICGGEIDSCCWILL</sequence>
<gene>
    <name evidence="2" type="ORF">ceV_003</name>
</gene>
<dbReference type="EMBL" id="KT820662">
    <property type="protein sequence ID" value="ALH22909.1"/>
    <property type="molecule type" value="Genomic_DNA"/>
</dbReference>